<protein>
    <submittedName>
        <fullName evidence="1">Uncharacterized protein</fullName>
    </submittedName>
</protein>
<gene>
    <name evidence="1" type="ORF">AA20_11555</name>
</gene>
<evidence type="ECO:0000313" key="1">
    <source>
        <dbReference type="EMBL" id="KLD96725.1"/>
    </source>
</evidence>
<dbReference type="EMBL" id="JAIQ01000165">
    <property type="protein sequence ID" value="KLD96725.1"/>
    <property type="molecule type" value="Genomic_DNA"/>
</dbReference>
<dbReference type="Proteomes" id="UP000035514">
    <property type="component" value="Unassembled WGS sequence"/>
</dbReference>
<evidence type="ECO:0000313" key="2">
    <source>
        <dbReference type="Proteomes" id="UP000035514"/>
    </source>
</evidence>
<proteinExistence type="predicted"/>
<reference evidence="1 2" key="1">
    <citation type="submission" date="2014-01" db="EMBL/GenBank/DDBJ databases">
        <title>Development of a Comparative Genomic Fingerprinting Assay for High Resolution Genotyping of Arcobacter butzleri.</title>
        <authorList>
            <person name="Webb A.L."/>
            <person name="Inglis G.D."/>
            <person name="Kruczkiewicz P."/>
            <person name="Selinger L.B."/>
            <person name="Taboada E.N."/>
        </authorList>
    </citation>
    <scope>NUCLEOTIDE SEQUENCE [LARGE SCALE GENOMIC DNA]</scope>
    <source>
        <strain evidence="1 2">L348</strain>
    </source>
</reference>
<comment type="caution">
    <text evidence="1">The sequence shown here is derived from an EMBL/GenBank/DDBJ whole genome shotgun (WGS) entry which is preliminary data.</text>
</comment>
<dbReference type="RefSeq" id="WP_046997327.1">
    <property type="nucleotide sequence ID" value="NZ_JAIQ01000165.1"/>
</dbReference>
<organism evidence="1 2">
    <name type="scientific">Aliarcobacter butzleri L348</name>
    <dbReference type="NCBI Taxonomy" id="1447256"/>
    <lineage>
        <taxon>Bacteria</taxon>
        <taxon>Pseudomonadati</taxon>
        <taxon>Campylobacterota</taxon>
        <taxon>Epsilonproteobacteria</taxon>
        <taxon>Campylobacterales</taxon>
        <taxon>Arcobacteraceae</taxon>
        <taxon>Aliarcobacter</taxon>
    </lineage>
</organism>
<dbReference type="PATRIC" id="fig|1447256.3.peg.2265"/>
<accession>A0A0G9JRD7</accession>
<dbReference type="AlphaFoldDB" id="A0A0G9JRD7"/>
<name>A0A0G9JRD7_9BACT</name>
<sequence length="146" mass="17072">MAKTNKEIEYYRVLRAKMMVKAEMLNVNWARYYANLLDLGGVNNEQYLKNYFNDDNKRFNSEQLITILIDLEDVKEIEIITQCQMQNEVLKAVKEIGSITSEMEKQFDNKDEINSSEASKVLSKARPLLAVVNRFVLRLEETKARN</sequence>